<dbReference type="GeneID" id="66071979"/>
<gene>
    <name evidence="3" type="ORF">E1B28_002903</name>
</gene>
<dbReference type="Proteomes" id="UP001049176">
    <property type="component" value="Chromosome 11"/>
</dbReference>
<dbReference type="KEGG" id="more:E1B28_002903"/>
<keyword evidence="2" id="KW-1133">Transmembrane helix</keyword>
<dbReference type="AlphaFoldDB" id="A0A9P7UIT6"/>
<protein>
    <submittedName>
        <fullName evidence="3">Uncharacterized protein</fullName>
    </submittedName>
</protein>
<organism evidence="3 4">
    <name type="scientific">Marasmius oreades</name>
    <name type="common">fairy-ring Marasmius</name>
    <dbReference type="NCBI Taxonomy" id="181124"/>
    <lineage>
        <taxon>Eukaryota</taxon>
        <taxon>Fungi</taxon>
        <taxon>Dikarya</taxon>
        <taxon>Basidiomycota</taxon>
        <taxon>Agaricomycotina</taxon>
        <taxon>Agaricomycetes</taxon>
        <taxon>Agaricomycetidae</taxon>
        <taxon>Agaricales</taxon>
        <taxon>Marasmiineae</taxon>
        <taxon>Marasmiaceae</taxon>
        <taxon>Marasmius</taxon>
    </lineage>
</organism>
<evidence type="ECO:0000313" key="4">
    <source>
        <dbReference type="Proteomes" id="UP001049176"/>
    </source>
</evidence>
<accession>A0A9P7UIT6</accession>
<name>A0A9P7UIT6_9AGAR</name>
<dbReference type="EMBL" id="CM032191">
    <property type="protein sequence ID" value="KAG7085337.1"/>
    <property type="molecule type" value="Genomic_DNA"/>
</dbReference>
<reference evidence="3" key="1">
    <citation type="journal article" date="2021" name="Genome Biol. Evol.">
        <title>The assembled and annotated genome of the fairy-ring fungus Marasmius oreades.</title>
        <authorList>
            <person name="Hiltunen M."/>
            <person name="Ament-Velasquez S.L."/>
            <person name="Johannesson H."/>
        </authorList>
    </citation>
    <scope>NUCLEOTIDE SEQUENCE</scope>
    <source>
        <strain evidence="3">03SP1</strain>
    </source>
</reference>
<feature type="region of interest" description="Disordered" evidence="1">
    <location>
        <begin position="219"/>
        <end position="238"/>
    </location>
</feature>
<proteinExistence type="predicted"/>
<dbReference type="RefSeq" id="XP_043001808.1">
    <property type="nucleotide sequence ID" value="XM_043159854.1"/>
</dbReference>
<keyword evidence="4" id="KW-1185">Reference proteome</keyword>
<evidence type="ECO:0000256" key="2">
    <source>
        <dbReference type="SAM" id="Phobius"/>
    </source>
</evidence>
<dbReference type="OrthoDB" id="3350812at2759"/>
<keyword evidence="2" id="KW-0472">Membrane</keyword>
<feature type="compositionally biased region" description="Polar residues" evidence="1">
    <location>
        <begin position="227"/>
        <end position="238"/>
    </location>
</feature>
<evidence type="ECO:0000256" key="1">
    <source>
        <dbReference type="SAM" id="MobiDB-lite"/>
    </source>
</evidence>
<keyword evidence="2" id="KW-0812">Transmembrane</keyword>
<comment type="caution">
    <text evidence="3">The sequence shown here is derived from an EMBL/GenBank/DDBJ whole genome shotgun (WGS) entry which is preliminary data.</text>
</comment>
<feature type="transmembrane region" description="Helical" evidence="2">
    <location>
        <begin position="34"/>
        <end position="65"/>
    </location>
</feature>
<evidence type="ECO:0000313" key="3">
    <source>
        <dbReference type="EMBL" id="KAG7085337.1"/>
    </source>
</evidence>
<sequence length="238" mass="25989">MPHFPFPCSAPSRDTSDPDDMDVHAIRKIEKSSVCIWVVLVVIYYIPCRAQIIGAVGAWATVNWLKMSSSQGLLETSSSTQSNGFLLRHLGYGSLLGAETVVVLLTVGKAINIACRRTGIVCRGMSLPHRLAKVFNECGIWFYLCVLAFTLTDVLLLVISPDGKVQFDSPLRVMHTVLVCRLVLHLRGVAMKKVGEEKDAGMYDTEDVGSQIRSLRDLDSGPYTPGPISSSRNGTGMC</sequence>
<feature type="transmembrane region" description="Helical" evidence="2">
    <location>
        <begin position="140"/>
        <end position="159"/>
    </location>
</feature>
<feature type="transmembrane region" description="Helical" evidence="2">
    <location>
        <begin position="85"/>
        <end position="107"/>
    </location>
</feature>